<dbReference type="OrthoDB" id="428480at2759"/>
<evidence type="ECO:0000256" key="6">
    <source>
        <dbReference type="ARBA" id="ARBA00023180"/>
    </source>
</evidence>
<keyword evidence="4 9" id="KW-0732">Signal</keyword>
<dbReference type="GO" id="GO:0005886">
    <property type="term" value="C:plasma membrane"/>
    <property type="evidence" value="ECO:0007669"/>
    <property type="project" value="EnsemblMetazoa"/>
</dbReference>
<dbReference type="FunFam" id="3.20.20.80:FF:000063">
    <property type="entry name" value="Beta-hexosaminidase"/>
    <property type="match status" value="1"/>
</dbReference>
<dbReference type="SMR" id="B4L9A2"/>
<dbReference type="InterPro" id="IPR029018">
    <property type="entry name" value="Hex-like_dom2"/>
</dbReference>
<dbReference type="GO" id="GO:0005975">
    <property type="term" value="P:carbohydrate metabolic process"/>
    <property type="evidence" value="ECO:0007669"/>
    <property type="project" value="InterPro"/>
</dbReference>
<keyword evidence="13" id="KW-1185">Reference proteome</keyword>
<sequence>MRCAALAMVALLAFGWTPGLGDALGADDLIYGYECSKGLCRKVELSEENFASAISLPVCRLFCGSDIGTLWPKPTGVVQLEPLMRQVDVANIEFQMPGTKDKLWKSTEQRWLDLLEAKVPNRKILKKGGYQLNIIVNTADAGAPMRLQLNTDESYALSIGSNSAGQVTANITANSFFGARHGLETLSQLIVYDDIRREVQVVANASIADAPFYKWRGLLLDTSRNYYSVKAIKRTLDGMAMVKLNTFHWHITDSHSFPLEISKRPELSKLGAYSPSKVYTHSDVEDIVEYGRVRGIRVMPEYDSPAHVGEGWQHKNMTACFNAKPWNDYCVEPPCGQLDPTVDDMYNVLEDIFSDMFKLYNPDVFHMGGDEVSVACWNSSASIRNWMLERGWNLKEEDFMRLWGHYQMEALSRVDRVANGSHTPIILWTSTLTDERYIDQYLDPARYIIQIWTKGNDRVIKKILKRGYRIIASNYDALYFDCGGGGWVNDGNNWCSPYIGWQKVYQNDLAQIAGDYKHHVLGAEAAVWSEQIDEYTLDNRFWPRASALAERLWSNPTEGWRQAESRLLLHRERLVENGIGAEALQPQWCLQNENECPVDAYAQCSERLWLSLSLVAIVLLCACNKQHLKVCE</sequence>
<feature type="domain" description="Glycoside hydrolase family 20 catalytic" evidence="10">
    <location>
        <begin position="213"/>
        <end position="555"/>
    </location>
</feature>
<name>B4L9A2_DROMO</name>
<dbReference type="Pfam" id="PF00728">
    <property type="entry name" value="Glyco_hydro_20"/>
    <property type="match status" value="1"/>
</dbReference>
<dbReference type="EC" id="3.2.1.52" evidence="3"/>
<keyword evidence="7 12" id="KW-0326">Glycosidase</keyword>
<comment type="similarity">
    <text evidence="2">Belongs to the glycosyl hydrolase 20 family.</text>
</comment>
<dbReference type="KEGG" id="dmo:Dmoj_GI16594"/>
<dbReference type="Proteomes" id="UP000009192">
    <property type="component" value="Unassembled WGS sequence"/>
</dbReference>
<organism evidence="12 13">
    <name type="scientific">Drosophila mojavensis</name>
    <name type="common">Fruit fly</name>
    <dbReference type="NCBI Taxonomy" id="7230"/>
    <lineage>
        <taxon>Eukaryota</taxon>
        <taxon>Metazoa</taxon>
        <taxon>Ecdysozoa</taxon>
        <taxon>Arthropoda</taxon>
        <taxon>Hexapoda</taxon>
        <taxon>Insecta</taxon>
        <taxon>Pterygota</taxon>
        <taxon>Neoptera</taxon>
        <taxon>Endopterygota</taxon>
        <taxon>Diptera</taxon>
        <taxon>Brachycera</taxon>
        <taxon>Muscomorpha</taxon>
        <taxon>Ephydroidea</taxon>
        <taxon>Drosophilidae</taxon>
        <taxon>Drosophila</taxon>
    </lineage>
</organism>
<keyword evidence="5 12" id="KW-0378">Hydrolase</keyword>
<dbReference type="GO" id="GO:0030203">
    <property type="term" value="P:glycosaminoglycan metabolic process"/>
    <property type="evidence" value="ECO:0007669"/>
    <property type="project" value="TreeGrafter"/>
</dbReference>
<accession>B4L9A2</accession>
<keyword evidence="6" id="KW-0325">Glycoprotein</keyword>
<dbReference type="SUPFAM" id="SSF55545">
    <property type="entry name" value="beta-N-acetylhexosaminidase-like domain"/>
    <property type="match status" value="1"/>
</dbReference>
<evidence type="ECO:0000256" key="9">
    <source>
        <dbReference type="SAM" id="SignalP"/>
    </source>
</evidence>
<proteinExistence type="inferred from homology"/>
<dbReference type="CDD" id="cd06562">
    <property type="entry name" value="GH20_HexA_HexB-like"/>
    <property type="match status" value="1"/>
</dbReference>
<dbReference type="PANTHER" id="PTHR22600">
    <property type="entry name" value="BETA-HEXOSAMINIDASE"/>
    <property type="match status" value="1"/>
</dbReference>
<evidence type="ECO:0000259" key="10">
    <source>
        <dbReference type="Pfam" id="PF00728"/>
    </source>
</evidence>
<dbReference type="eggNOG" id="KOG2499">
    <property type="taxonomic scope" value="Eukaryota"/>
</dbReference>
<dbReference type="EMBL" id="CH933816">
    <property type="protein sequence ID" value="EDW17277.2"/>
    <property type="molecule type" value="Genomic_DNA"/>
</dbReference>
<reference evidence="12 13" key="1">
    <citation type="journal article" date="2007" name="Nature">
        <title>Evolution of genes and genomes on the Drosophila phylogeny.</title>
        <authorList>
            <consortium name="Drosophila 12 Genomes Consortium"/>
            <person name="Clark A.G."/>
            <person name="Eisen M.B."/>
            <person name="Smith D.R."/>
            <person name="Bergman C.M."/>
            <person name="Oliver B."/>
            <person name="Markow T.A."/>
            <person name="Kaufman T.C."/>
            <person name="Kellis M."/>
            <person name="Gelbart W."/>
            <person name="Iyer V.N."/>
            <person name="Pollard D.A."/>
            <person name="Sackton T.B."/>
            <person name="Larracuente A.M."/>
            <person name="Singh N.D."/>
            <person name="Abad J.P."/>
            <person name="Abt D.N."/>
            <person name="Adryan B."/>
            <person name="Aguade M."/>
            <person name="Akashi H."/>
            <person name="Anderson W.W."/>
            <person name="Aquadro C.F."/>
            <person name="Ardell D.H."/>
            <person name="Arguello R."/>
            <person name="Artieri C.G."/>
            <person name="Barbash D.A."/>
            <person name="Barker D."/>
            <person name="Barsanti P."/>
            <person name="Batterham P."/>
            <person name="Batzoglou S."/>
            <person name="Begun D."/>
            <person name="Bhutkar A."/>
            <person name="Blanco E."/>
            <person name="Bosak S.A."/>
            <person name="Bradley R.K."/>
            <person name="Brand A.D."/>
            <person name="Brent M.R."/>
            <person name="Brooks A.N."/>
            <person name="Brown R.H."/>
            <person name="Butlin R.K."/>
            <person name="Caggese C."/>
            <person name="Calvi B.R."/>
            <person name="Bernardo de Carvalho A."/>
            <person name="Caspi A."/>
            <person name="Castrezana S."/>
            <person name="Celniker S.E."/>
            <person name="Chang J.L."/>
            <person name="Chapple C."/>
            <person name="Chatterji S."/>
            <person name="Chinwalla A."/>
            <person name="Civetta A."/>
            <person name="Clifton S.W."/>
            <person name="Comeron J.M."/>
            <person name="Costello J.C."/>
            <person name="Coyne J.A."/>
            <person name="Daub J."/>
            <person name="David R.G."/>
            <person name="Delcher A.L."/>
            <person name="Delehaunty K."/>
            <person name="Do C.B."/>
            <person name="Ebling H."/>
            <person name="Edwards K."/>
            <person name="Eickbush T."/>
            <person name="Evans J.D."/>
            <person name="Filipski A."/>
            <person name="Findeiss S."/>
            <person name="Freyhult E."/>
            <person name="Fulton L."/>
            <person name="Fulton R."/>
            <person name="Garcia A.C."/>
            <person name="Gardiner A."/>
            <person name="Garfield D.A."/>
            <person name="Garvin B.E."/>
            <person name="Gibson G."/>
            <person name="Gilbert D."/>
            <person name="Gnerre S."/>
            <person name="Godfrey J."/>
            <person name="Good R."/>
            <person name="Gotea V."/>
            <person name="Gravely B."/>
            <person name="Greenberg A.J."/>
            <person name="Griffiths-Jones S."/>
            <person name="Gross S."/>
            <person name="Guigo R."/>
            <person name="Gustafson E.A."/>
            <person name="Haerty W."/>
            <person name="Hahn M.W."/>
            <person name="Halligan D.L."/>
            <person name="Halpern A.L."/>
            <person name="Halter G.M."/>
            <person name="Han M.V."/>
            <person name="Heger A."/>
            <person name="Hillier L."/>
            <person name="Hinrichs A.S."/>
            <person name="Holmes I."/>
            <person name="Hoskins R.A."/>
            <person name="Hubisz M.J."/>
            <person name="Hultmark D."/>
            <person name="Huntley M.A."/>
            <person name="Jaffe D.B."/>
            <person name="Jagadeeshan S."/>
            <person name="Jeck W.R."/>
            <person name="Johnson J."/>
            <person name="Jones C.D."/>
            <person name="Jordan W.C."/>
            <person name="Karpen G.H."/>
            <person name="Kataoka E."/>
            <person name="Keightley P.D."/>
            <person name="Kheradpour P."/>
            <person name="Kirkness E.F."/>
            <person name="Koerich L.B."/>
            <person name="Kristiansen K."/>
            <person name="Kudrna D."/>
            <person name="Kulathinal R.J."/>
            <person name="Kumar S."/>
            <person name="Kwok R."/>
            <person name="Lander E."/>
            <person name="Langley C.H."/>
            <person name="Lapoint R."/>
            <person name="Lazzaro B.P."/>
            <person name="Lee S.J."/>
            <person name="Levesque L."/>
            <person name="Li R."/>
            <person name="Lin C.F."/>
            <person name="Lin M.F."/>
            <person name="Lindblad-Toh K."/>
            <person name="Llopart A."/>
            <person name="Long M."/>
            <person name="Low L."/>
            <person name="Lozovsky E."/>
            <person name="Lu J."/>
            <person name="Luo M."/>
            <person name="Machado C.A."/>
            <person name="Makalowski W."/>
            <person name="Marzo M."/>
            <person name="Matsuda M."/>
            <person name="Matzkin L."/>
            <person name="McAllister B."/>
            <person name="McBride C.S."/>
            <person name="McKernan B."/>
            <person name="McKernan K."/>
            <person name="Mendez-Lago M."/>
            <person name="Minx P."/>
            <person name="Mollenhauer M.U."/>
            <person name="Montooth K."/>
            <person name="Mount S.M."/>
            <person name="Mu X."/>
            <person name="Myers E."/>
            <person name="Negre B."/>
            <person name="Newfeld S."/>
            <person name="Nielsen R."/>
            <person name="Noor M.A."/>
            <person name="O'Grady P."/>
            <person name="Pachter L."/>
            <person name="Papaceit M."/>
            <person name="Parisi M.J."/>
            <person name="Parisi M."/>
            <person name="Parts L."/>
            <person name="Pedersen J.S."/>
            <person name="Pesole G."/>
            <person name="Phillippy A.M."/>
            <person name="Ponting C.P."/>
            <person name="Pop M."/>
            <person name="Porcelli D."/>
            <person name="Powell J.R."/>
            <person name="Prohaska S."/>
            <person name="Pruitt K."/>
            <person name="Puig M."/>
            <person name="Quesneville H."/>
            <person name="Ram K.R."/>
            <person name="Rand D."/>
            <person name="Rasmussen M.D."/>
            <person name="Reed L.K."/>
            <person name="Reenan R."/>
            <person name="Reily A."/>
            <person name="Remington K.A."/>
            <person name="Rieger T.T."/>
            <person name="Ritchie M.G."/>
            <person name="Robin C."/>
            <person name="Rogers Y.H."/>
            <person name="Rohde C."/>
            <person name="Rozas J."/>
            <person name="Rubenfield M.J."/>
            <person name="Ruiz A."/>
            <person name="Russo S."/>
            <person name="Salzberg S.L."/>
            <person name="Sanchez-Gracia A."/>
            <person name="Saranga D.J."/>
            <person name="Sato H."/>
            <person name="Schaeffer S.W."/>
            <person name="Schatz M.C."/>
            <person name="Schlenke T."/>
            <person name="Schwartz R."/>
            <person name="Segarra C."/>
            <person name="Singh R.S."/>
            <person name="Sirot L."/>
            <person name="Sirota M."/>
            <person name="Sisneros N.B."/>
            <person name="Smith C.D."/>
            <person name="Smith T.F."/>
            <person name="Spieth J."/>
            <person name="Stage D.E."/>
            <person name="Stark A."/>
            <person name="Stephan W."/>
            <person name="Strausberg R.L."/>
            <person name="Strempel S."/>
            <person name="Sturgill D."/>
            <person name="Sutton G."/>
            <person name="Sutton G.G."/>
            <person name="Tao W."/>
            <person name="Teichmann S."/>
            <person name="Tobari Y.N."/>
            <person name="Tomimura Y."/>
            <person name="Tsolas J.M."/>
            <person name="Valente V.L."/>
            <person name="Venter E."/>
            <person name="Venter J.C."/>
            <person name="Vicario S."/>
            <person name="Vieira F.G."/>
            <person name="Vilella A.J."/>
            <person name="Villasante A."/>
            <person name="Walenz B."/>
            <person name="Wang J."/>
            <person name="Wasserman M."/>
            <person name="Watts T."/>
            <person name="Wilson D."/>
            <person name="Wilson R.K."/>
            <person name="Wing R.A."/>
            <person name="Wolfner M.F."/>
            <person name="Wong A."/>
            <person name="Wong G.K."/>
            <person name="Wu C.I."/>
            <person name="Wu G."/>
            <person name="Yamamoto D."/>
            <person name="Yang H.P."/>
            <person name="Yang S.P."/>
            <person name="Yorke J.A."/>
            <person name="Yoshida K."/>
            <person name="Zdobnov E."/>
            <person name="Zhang P."/>
            <person name="Zhang Y."/>
            <person name="Zimin A.V."/>
            <person name="Baldwin J."/>
            <person name="Abdouelleil A."/>
            <person name="Abdulkadir J."/>
            <person name="Abebe A."/>
            <person name="Abera B."/>
            <person name="Abreu J."/>
            <person name="Acer S.C."/>
            <person name="Aftuck L."/>
            <person name="Alexander A."/>
            <person name="An P."/>
            <person name="Anderson E."/>
            <person name="Anderson S."/>
            <person name="Arachi H."/>
            <person name="Azer M."/>
            <person name="Bachantsang P."/>
            <person name="Barry A."/>
            <person name="Bayul T."/>
            <person name="Berlin A."/>
            <person name="Bessette D."/>
            <person name="Bloom T."/>
            <person name="Blye J."/>
            <person name="Boguslavskiy L."/>
            <person name="Bonnet C."/>
            <person name="Boukhgalter B."/>
            <person name="Bourzgui I."/>
            <person name="Brown A."/>
            <person name="Cahill P."/>
            <person name="Channer S."/>
            <person name="Cheshatsang Y."/>
            <person name="Chuda L."/>
            <person name="Citroen M."/>
            <person name="Collymore A."/>
            <person name="Cooke P."/>
            <person name="Costello M."/>
            <person name="D'Aco K."/>
            <person name="Daza R."/>
            <person name="De Haan G."/>
            <person name="DeGray S."/>
            <person name="DeMaso C."/>
            <person name="Dhargay N."/>
            <person name="Dooley K."/>
            <person name="Dooley E."/>
            <person name="Doricent M."/>
            <person name="Dorje P."/>
            <person name="Dorjee K."/>
            <person name="Dupes A."/>
            <person name="Elong R."/>
            <person name="Falk J."/>
            <person name="Farina A."/>
            <person name="Faro S."/>
            <person name="Ferguson D."/>
            <person name="Fisher S."/>
            <person name="Foley C.D."/>
            <person name="Franke A."/>
            <person name="Friedrich D."/>
            <person name="Gadbois L."/>
            <person name="Gearin G."/>
            <person name="Gearin C.R."/>
            <person name="Giannoukos G."/>
            <person name="Goode T."/>
            <person name="Graham J."/>
            <person name="Grandbois E."/>
            <person name="Grewal S."/>
            <person name="Gyaltsen K."/>
            <person name="Hafez N."/>
            <person name="Hagos B."/>
            <person name="Hall J."/>
            <person name="Henson C."/>
            <person name="Hollinger A."/>
            <person name="Honan T."/>
            <person name="Huard M.D."/>
            <person name="Hughes L."/>
            <person name="Hurhula B."/>
            <person name="Husby M.E."/>
            <person name="Kamat A."/>
            <person name="Kanga B."/>
            <person name="Kashin S."/>
            <person name="Khazanovich D."/>
            <person name="Kisner P."/>
            <person name="Lance K."/>
            <person name="Lara M."/>
            <person name="Lee W."/>
            <person name="Lennon N."/>
            <person name="Letendre F."/>
            <person name="LeVine R."/>
            <person name="Lipovsky A."/>
            <person name="Liu X."/>
            <person name="Liu J."/>
            <person name="Liu S."/>
            <person name="Lokyitsang T."/>
            <person name="Lokyitsang Y."/>
            <person name="Lubonja R."/>
            <person name="Lui A."/>
            <person name="MacDonald P."/>
            <person name="Magnisalis V."/>
            <person name="Maru K."/>
            <person name="Matthews C."/>
            <person name="McCusker W."/>
            <person name="McDonough S."/>
            <person name="Mehta T."/>
            <person name="Meldrim J."/>
            <person name="Meneus L."/>
            <person name="Mihai O."/>
            <person name="Mihalev A."/>
            <person name="Mihova T."/>
            <person name="Mittelman R."/>
            <person name="Mlenga V."/>
            <person name="Montmayeur A."/>
            <person name="Mulrain L."/>
            <person name="Navidi A."/>
            <person name="Naylor J."/>
            <person name="Negash T."/>
            <person name="Nguyen T."/>
            <person name="Nguyen N."/>
            <person name="Nicol R."/>
            <person name="Norbu C."/>
            <person name="Norbu N."/>
            <person name="Novod N."/>
            <person name="O'Neill B."/>
            <person name="Osman S."/>
            <person name="Markiewicz E."/>
            <person name="Oyono O.L."/>
            <person name="Patti C."/>
            <person name="Phunkhang P."/>
            <person name="Pierre F."/>
            <person name="Priest M."/>
            <person name="Raghuraman S."/>
            <person name="Rege F."/>
            <person name="Reyes R."/>
            <person name="Rise C."/>
            <person name="Rogov P."/>
            <person name="Ross K."/>
            <person name="Ryan E."/>
            <person name="Settipalli S."/>
            <person name="Shea T."/>
            <person name="Sherpa N."/>
            <person name="Shi L."/>
            <person name="Shih D."/>
            <person name="Sparrow T."/>
            <person name="Spaulding J."/>
            <person name="Stalker J."/>
            <person name="Stange-Thomann N."/>
            <person name="Stavropoulos S."/>
            <person name="Stone C."/>
            <person name="Strader C."/>
            <person name="Tesfaye S."/>
            <person name="Thomson T."/>
            <person name="Thoulutsang Y."/>
            <person name="Thoulutsang D."/>
            <person name="Topham K."/>
            <person name="Topping I."/>
            <person name="Tsamla T."/>
            <person name="Vassiliev H."/>
            <person name="Vo A."/>
            <person name="Wangchuk T."/>
            <person name="Wangdi T."/>
            <person name="Weiand M."/>
            <person name="Wilkinson J."/>
            <person name="Wilson A."/>
            <person name="Yadav S."/>
            <person name="Young G."/>
            <person name="Yu Q."/>
            <person name="Zembek L."/>
            <person name="Zhong D."/>
            <person name="Zimmer A."/>
            <person name="Zwirko Z."/>
            <person name="Jaffe D.B."/>
            <person name="Alvarez P."/>
            <person name="Brockman W."/>
            <person name="Butler J."/>
            <person name="Chin C."/>
            <person name="Gnerre S."/>
            <person name="Grabherr M."/>
            <person name="Kleber M."/>
            <person name="Mauceli E."/>
            <person name="MacCallum I."/>
        </authorList>
    </citation>
    <scope>NUCLEOTIDE SEQUENCE [LARGE SCALE GENOMIC DNA]</scope>
    <source>
        <strain evidence="13">Tucson 15081-1352.22</strain>
    </source>
</reference>
<dbReference type="HOGENOM" id="CLU_007082_0_1_1"/>
<dbReference type="InParanoid" id="B4L9A2"/>
<evidence type="ECO:0000313" key="13">
    <source>
        <dbReference type="Proteomes" id="UP000009192"/>
    </source>
</evidence>
<dbReference type="GO" id="GO:0016063">
    <property type="term" value="P:rhodopsin biosynthetic process"/>
    <property type="evidence" value="ECO:0007669"/>
    <property type="project" value="EnsemblMetazoa"/>
</dbReference>
<feature type="signal peptide" evidence="9">
    <location>
        <begin position="1"/>
        <end position="21"/>
    </location>
</feature>
<dbReference type="InterPro" id="IPR025705">
    <property type="entry name" value="Beta_hexosaminidase_sua/sub"/>
</dbReference>
<evidence type="ECO:0000256" key="3">
    <source>
        <dbReference type="ARBA" id="ARBA00012663"/>
    </source>
</evidence>
<evidence type="ECO:0000256" key="8">
    <source>
        <dbReference type="PIRSR" id="PIRSR625705-1"/>
    </source>
</evidence>
<feature type="domain" description="Beta-hexosaminidase eukaryotic type N-terminal" evidence="11">
    <location>
        <begin position="131"/>
        <end position="189"/>
    </location>
</feature>
<evidence type="ECO:0000256" key="4">
    <source>
        <dbReference type="ARBA" id="ARBA00022729"/>
    </source>
</evidence>
<evidence type="ECO:0000256" key="7">
    <source>
        <dbReference type="ARBA" id="ARBA00023295"/>
    </source>
</evidence>
<dbReference type="SUPFAM" id="SSF51445">
    <property type="entry name" value="(Trans)glycosidases"/>
    <property type="match status" value="1"/>
</dbReference>
<feature type="chain" id="PRO_5006457037" description="beta-N-acetylhexosaminidase" evidence="9">
    <location>
        <begin position="22"/>
        <end position="632"/>
    </location>
</feature>
<gene>
    <name evidence="12" type="primary">Dmoj\GI16594</name>
    <name evidence="12" type="ORF">Dmoj_GI16594</name>
</gene>
<dbReference type="Gene3D" id="3.30.379.10">
    <property type="entry name" value="Chitobiase/beta-hexosaminidase domain 2-like"/>
    <property type="match status" value="1"/>
</dbReference>
<dbReference type="GO" id="GO:0006491">
    <property type="term" value="P:N-glycan processing"/>
    <property type="evidence" value="ECO:0007669"/>
    <property type="project" value="EnsemblMetazoa"/>
</dbReference>
<evidence type="ECO:0000256" key="5">
    <source>
        <dbReference type="ARBA" id="ARBA00022801"/>
    </source>
</evidence>
<dbReference type="InterPro" id="IPR017853">
    <property type="entry name" value="GH"/>
</dbReference>
<dbReference type="InterPro" id="IPR029019">
    <property type="entry name" value="HEX_eukaryotic_N"/>
</dbReference>
<dbReference type="AlphaFoldDB" id="B4L9A2"/>
<dbReference type="PRINTS" id="PR00738">
    <property type="entry name" value="GLHYDRLASE20"/>
</dbReference>
<dbReference type="InterPro" id="IPR015883">
    <property type="entry name" value="Glyco_hydro_20_cat"/>
</dbReference>
<protein>
    <recommendedName>
        <fullName evidence="3">beta-N-acetylhexosaminidase</fullName>
        <ecNumber evidence="3">3.2.1.52</ecNumber>
    </recommendedName>
</protein>
<dbReference type="Gene3D" id="3.20.20.80">
    <property type="entry name" value="Glycosidases"/>
    <property type="match status" value="1"/>
</dbReference>
<comment type="catalytic activity">
    <reaction evidence="1">
        <text>Hydrolysis of terminal non-reducing N-acetyl-D-hexosamine residues in N-acetyl-beta-D-hexosaminides.</text>
        <dbReference type="EC" id="3.2.1.52"/>
    </reaction>
</comment>
<feature type="active site" description="Proton donor" evidence="8">
    <location>
        <position position="371"/>
    </location>
</feature>
<evidence type="ECO:0000256" key="1">
    <source>
        <dbReference type="ARBA" id="ARBA00001231"/>
    </source>
</evidence>
<dbReference type="GO" id="GO:0016231">
    <property type="term" value="F:beta-N-acetylglucosaminidase activity"/>
    <property type="evidence" value="ECO:0007669"/>
    <property type="project" value="EnsemblMetazoa"/>
</dbReference>
<dbReference type="Pfam" id="PF14845">
    <property type="entry name" value="Glycohydro_20b2"/>
    <property type="match status" value="1"/>
</dbReference>
<dbReference type="PANTHER" id="PTHR22600:SF26">
    <property type="entry name" value="BETA-N-ACETYLHEXOSAMINIDASE"/>
    <property type="match status" value="1"/>
</dbReference>
<dbReference type="FunCoup" id="B4L9A2">
    <property type="interactions" value="483"/>
</dbReference>
<evidence type="ECO:0000256" key="2">
    <source>
        <dbReference type="ARBA" id="ARBA00006285"/>
    </source>
</evidence>
<evidence type="ECO:0000259" key="11">
    <source>
        <dbReference type="Pfam" id="PF14845"/>
    </source>
</evidence>
<evidence type="ECO:0000313" key="12">
    <source>
        <dbReference type="EMBL" id="EDW17277.2"/>
    </source>
</evidence>